<dbReference type="EMBL" id="WJIE01000021">
    <property type="protein sequence ID" value="MRG97810.1"/>
    <property type="molecule type" value="Genomic_DNA"/>
</dbReference>
<evidence type="ECO:0000313" key="5">
    <source>
        <dbReference type="Proteomes" id="UP000440224"/>
    </source>
</evidence>
<dbReference type="InterPro" id="IPR011009">
    <property type="entry name" value="Kinase-like_dom_sf"/>
</dbReference>
<dbReference type="Pfam" id="PF03109">
    <property type="entry name" value="ABC1"/>
    <property type="match status" value="1"/>
</dbReference>
<dbReference type="Proteomes" id="UP000440224">
    <property type="component" value="Unassembled WGS sequence"/>
</dbReference>
<evidence type="ECO:0000259" key="3">
    <source>
        <dbReference type="PROSITE" id="PS50011"/>
    </source>
</evidence>
<evidence type="ECO:0000256" key="2">
    <source>
        <dbReference type="SAM" id="Phobius"/>
    </source>
</evidence>
<proteinExistence type="inferred from homology"/>
<reference evidence="4 5" key="1">
    <citation type="submission" date="2019-10" db="EMBL/GenBank/DDBJ databases">
        <title>A soil myxobacterium in the family Polyangiaceae.</title>
        <authorList>
            <person name="Li Y."/>
            <person name="Wang J."/>
        </authorList>
    </citation>
    <scope>NUCLEOTIDE SEQUENCE [LARGE SCALE GENOMIC DNA]</scope>
    <source>
        <strain evidence="4 5">DSM 14734</strain>
    </source>
</reference>
<keyword evidence="2" id="KW-0812">Transmembrane</keyword>
<dbReference type="InterPro" id="IPR004147">
    <property type="entry name" value="ABC1_dom"/>
</dbReference>
<gene>
    <name evidence="4" type="ORF">GF068_38705</name>
</gene>
<dbReference type="RefSeq" id="WP_153824589.1">
    <property type="nucleotide sequence ID" value="NZ_WJIE01000021.1"/>
</dbReference>
<evidence type="ECO:0000256" key="1">
    <source>
        <dbReference type="ARBA" id="ARBA00009670"/>
    </source>
</evidence>
<dbReference type="Gene3D" id="3.30.200.20">
    <property type="entry name" value="Phosphorylase Kinase, domain 1"/>
    <property type="match status" value="1"/>
</dbReference>
<name>A0A6N7Q4J1_9BACT</name>
<dbReference type="AlphaFoldDB" id="A0A6N7Q4J1"/>
<protein>
    <recommendedName>
        <fullName evidence="3">Protein kinase domain-containing protein</fullName>
    </recommendedName>
</protein>
<dbReference type="PROSITE" id="PS50011">
    <property type="entry name" value="PROTEIN_KINASE_DOM"/>
    <property type="match status" value="1"/>
</dbReference>
<feature type="transmembrane region" description="Helical" evidence="2">
    <location>
        <begin position="562"/>
        <end position="584"/>
    </location>
</feature>
<organism evidence="4 5">
    <name type="scientific">Polyangium spumosum</name>
    <dbReference type="NCBI Taxonomy" id="889282"/>
    <lineage>
        <taxon>Bacteria</taxon>
        <taxon>Pseudomonadati</taxon>
        <taxon>Myxococcota</taxon>
        <taxon>Polyangia</taxon>
        <taxon>Polyangiales</taxon>
        <taxon>Polyangiaceae</taxon>
        <taxon>Polyangium</taxon>
    </lineage>
</organism>
<keyword evidence="2" id="KW-1133">Transmembrane helix</keyword>
<keyword evidence="2" id="KW-0472">Membrane</keyword>
<feature type="transmembrane region" description="Helical" evidence="2">
    <location>
        <begin position="30"/>
        <end position="46"/>
    </location>
</feature>
<feature type="domain" description="Protein kinase" evidence="3">
    <location>
        <begin position="134"/>
        <end position="490"/>
    </location>
</feature>
<dbReference type="GO" id="GO:0005524">
    <property type="term" value="F:ATP binding"/>
    <property type="evidence" value="ECO:0007669"/>
    <property type="project" value="InterPro"/>
</dbReference>
<evidence type="ECO:0000313" key="4">
    <source>
        <dbReference type="EMBL" id="MRG97810.1"/>
    </source>
</evidence>
<dbReference type="InterPro" id="IPR050154">
    <property type="entry name" value="UbiB_kinase"/>
</dbReference>
<accession>A0A6N7Q4J1</accession>
<dbReference type="PANTHER" id="PTHR10566:SF113">
    <property type="entry name" value="PROTEIN ACTIVITY OF BC1 COMPLEX KINASE 7, CHLOROPLASTIC"/>
    <property type="match status" value="1"/>
</dbReference>
<dbReference type="GO" id="GO:0004672">
    <property type="term" value="F:protein kinase activity"/>
    <property type="evidence" value="ECO:0007669"/>
    <property type="project" value="InterPro"/>
</dbReference>
<sequence length="610" mass="69609">MLKKKLIPTPLVVHSTGKGRPPKPIKRSRVFYIFGMVLRVVWFLAMRRLRRPAGPGGKYTYEALGRSITASFERLGGLWIKAAQIIAMRRDILPKEFCDHLSRLHDRAHGFPGAVACKIIEEDLGRPIDEVFKHFETEPIAAASIGQVHIGWLRESGVKVAVKVQRPNIVDSFRQDLAILRGYFTLLRLFRFMTYARWDEMFEGLQQTLVEELDYRLEVASMRRMRRTLKQEGIYAPKAFTQYCTKRVLTMEYLDGVLMSDYIHVLVNDPARAKAWCKENKIKPKRFGRRLYLSMIKQIFEDNLLHADLHPGNIMMLRKSRVAYIDFGTVSILDAGLLTKYNLALRALWRKDFSKYADAYFTMVPGIPVDVDLDVVRKEMIRDMERWESLTDVKGVPYDQRSLTALNAAITSIIGRYRFPPEWAILRLLRTMTALDASFRFVIPDIDFYKVMNRFYAAQRIRVFKRMASKRVREDVSVAVNDLMKVPPMLAENMIFQADLIRKRAMSFQAGLSKAAAVGKALVGTLLNLGLIATIFIVARYASKQHNVGKSTMSQLPVRDVFASMPSLPPGMWIVVIILSLYLLRSLMKLGKVLGVTGVGTNPFLNGSGS</sequence>
<dbReference type="InterPro" id="IPR000719">
    <property type="entry name" value="Prot_kinase_dom"/>
</dbReference>
<comment type="caution">
    <text evidence="4">The sequence shown here is derived from an EMBL/GenBank/DDBJ whole genome shotgun (WGS) entry which is preliminary data.</text>
</comment>
<dbReference type="PANTHER" id="PTHR10566">
    <property type="entry name" value="CHAPERONE-ACTIVITY OF BC1 COMPLEX CABC1 -RELATED"/>
    <property type="match status" value="1"/>
</dbReference>
<dbReference type="Gene3D" id="1.10.510.10">
    <property type="entry name" value="Transferase(Phosphotransferase) domain 1"/>
    <property type="match status" value="1"/>
</dbReference>
<dbReference type="OrthoDB" id="9795390at2"/>
<dbReference type="SUPFAM" id="SSF56112">
    <property type="entry name" value="Protein kinase-like (PK-like)"/>
    <property type="match status" value="1"/>
</dbReference>
<dbReference type="CDD" id="cd05121">
    <property type="entry name" value="ABC1_ADCK3-like"/>
    <property type="match status" value="1"/>
</dbReference>
<comment type="similarity">
    <text evidence="1">Belongs to the protein kinase superfamily. ADCK protein kinase family.</text>
</comment>
<keyword evidence="5" id="KW-1185">Reference proteome</keyword>
<feature type="transmembrane region" description="Helical" evidence="2">
    <location>
        <begin position="521"/>
        <end position="542"/>
    </location>
</feature>